<sequence length="336" mass="36857">MDDAKRSMARKSNDDTTSNTPQTNVEDNQNRVQRGQNEHRLEDSTPPPPDGSLNGNDIGAVLDGDIGQNSMAVVQPLSVNESPMFESGTEGKRTAIPSTHPTENHPTQAPIPTQYPSPHPTCKPTHPTPKPTNHPTGPTKQPTNFPTQPTPHPTDFPTFQPTKEKSLTPTSSPVVAIRGAGGLAPLNPGSISPPEGSDSGDDQGQEKPALWRRWAWVCVPMIVIIVFGFAVFSSGWGQDTAMAWGAHGAAWGRPDTIRKMGGVYEKSALRDSKEPDYVTFAHETHSSRTQWRDMNYKRWNAEQTNSEGYGLADDGFYYRTDDYALSDPVEDKENRI</sequence>
<proteinExistence type="predicted"/>
<gene>
    <name evidence="3" type="ORF">LSP00402_LOCUS8343</name>
</gene>
<dbReference type="AlphaFoldDB" id="A0A7S2TN71"/>
<feature type="transmembrane region" description="Helical" evidence="2">
    <location>
        <begin position="214"/>
        <end position="232"/>
    </location>
</feature>
<feature type="compositionally biased region" description="Polar residues" evidence="1">
    <location>
        <begin position="157"/>
        <end position="173"/>
    </location>
</feature>
<organism evidence="3">
    <name type="scientific">Lotharella oceanica</name>
    <dbReference type="NCBI Taxonomy" id="641309"/>
    <lineage>
        <taxon>Eukaryota</taxon>
        <taxon>Sar</taxon>
        <taxon>Rhizaria</taxon>
        <taxon>Cercozoa</taxon>
        <taxon>Chlorarachniophyceae</taxon>
        <taxon>Lotharella</taxon>
    </lineage>
</organism>
<feature type="compositionally biased region" description="Polar residues" evidence="1">
    <location>
        <begin position="15"/>
        <end position="35"/>
    </location>
</feature>
<protein>
    <submittedName>
        <fullName evidence="3">Uncharacterized protein</fullName>
    </submittedName>
</protein>
<accession>A0A7S2TN71</accession>
<reference evidence="3" key="1">
    <citation type="submission" date="2021-01" db="EMBL/GenBank/DDBJ databases">
        <authorList>
            <person name="Corre E."/>
            <person name="Pelletier E."/>
            <person name="Niang G."/>
            <person name="Scheremetjew M."/>
            <person name="Finn R."/>
            <person name="Kale V."/>
            <person name="Holt S."/>
            <person name="Cochrane G."/>
            <person name="Meng A."/>
            <person name="Brown T."/>
            <person name="Cohen L."/>
        </authorList>
    </citation>
    <scope>NUCLEOTIDE SEQUENCE</scope>
    <source>
        <strain evidence="3">CCMP622</strain>
    </source>
</reference>
<evidence type="ECO:0000256" key="2">
    <source>
        <dbReference type="SAM" id="Phobius"/>
    </source>
</evidence>
<evidence type="ECO:0000256" key="1">
    <source>
        <dbReference type="SAM" id="MobiDB-lite"/>
    </source>
</evidence>
<feature type="region of interest" description="Disordered" evidence="1">
    <location>
        <begin position="1"/>
        <end position="64"/>
    </location>
</feature>
<feature type="compositionally biased region" description="Polar residues" evidence="1">
    <location>
        <begin position="96"/>
        <end position="111"/>
    </location>
</feature>
<evidence type="ECO:0000313" key="3">
    <source>
        <dbReference type="EMBL" id="CAD9760782.1"/>
    </source>
</evidence>
<dbReference type="EMBL" id="HBHP01013398">
    <property type="protein sequence ID" value="CAD9760782.1"/>
    <property type="molecule type" value="Transcribed_RNA"/>
</dbReference>
<keyword evidence="2" id="KW-0472">Membrane</keyword>
<feature type="region of interest" description="Disordered" evidence="1">
    <location>
        <begin position="79"/>
        <end position="206"/>
    </location>
</feature>
<keyword evidence="2" id="KW-0812">Transmembrane</keyword>
<name>A0A7S2TN71_9EUKA</name>
<feature type="compositionally biased region" description="Pro residues" evidence="1">
    <location>
        <begin position="113"/>
        <end position="132"/>
    </location>
</feature>
<keyword evidence="2" id="KW-1133">Transmembrane helix</keyword>
<feature type="compositionally biased region" description="Basic and acidic residues" evidence="1">
    <location>
        <begin position="1"/>
        <end position="14"/>
    </location>
</feature>